<evidence type="ECO:0000256" key="4">
    <source>
        <dbReference type="SAM" id="Phobius"/>
    </source>
</evidence>
<dbReference type="PROSITE" id="PS50850">
    <property type="entry name" value="MFS"/>
    <property type="match status" value="1"/>
</dbReference>
<comment type="caution">
    <text evidence="6">The sequence shown here is derived from an EMBL/GenBank/DDBJ whole genome shotgun (WGS) entry which is preliminary data.</text>
</comment>
<name>A0ABR1GGY5_9HYPO</name>
<feature type="transmembrane region" description="Helical" evidence="4">
    <location>
        <begin position="363"/>
        <end position="382"/>
    </location>
</feature>
<dbReference type="InterPro" id="IPR020846">
    <property type="entry name" value="MFS_dom"/>
</dbReference>
<dbReference type="InterPro" id="IPR011701">
    <property type="entry name" value="MFS"/>
</dbReference>
<keyword evidence="4" id="KW-0812">Transmembrane</keyword>
<protein>
    <recommendedName>
        <fullName evidence="5">Major facilitator superfamily (MFS) profile domain-containing protein</fullName>
    </recommendedName>
</protein>
<dbReference type="PANTHER" id="PTHR23520:SF5">
    <property type="entry name" value="TRANSPORTER, PUTATIVE (AFU_ORTHOLOGUE AFUA_3G04000)-RELATED"/>
    <property type="match status" value="1"/>
</dbReference>
<feature type="region of interest" description="Disordered" evidence="3">
    <location>
        <begin position="470"/>
        <end position="504"/>
    </location>
</feature>
<dbReference type="InterPro" id="IPR036259">
    <property type="entry name" value="MFS_trans_sf"/>
</dbReference>
<feature type="transmembrane region" description="Helical" evidence="4">
    <location>
        <begin position="70"/>
        <end position="91"/>
    </location>
</feature>
<feature type="transmembrane region" description="Helical" evidence="4">
    <location>
        <begin position="45"/>
        <end position="64"/>
    </location>
</feature>
<dbReference type="EMBL" id="JAZAVJ010000491">
    <property type="protein sequence ID" value="KAK7397529.1"/>
    <property type="molecule type" value="Genomic_DNA"/>
</dbReference>
<keyword evidence="7" id="KW-1185">Reference proteome</keyword>
<feature type="transmembrane region" description="Helical" evidence="4">
    <location>
        <begin position="120"/>
        <end position="140"/>
    </location>
</feature>
<dbReference type="Pfam" id="PF07690">
    <property type="entry name" value="MFS_1"/>
    <property type="match status" value="2"/>
</dbReference>
<keyword evidence="2" id="KW-0325">Glycoprotein</keyword>
<reference evidence="6 7" key="1">
    <citation type="journal article" date="2025" name="Microbiol. Resour. Announc.">
        <title>Draft genome sequences for Neonectria magnoliae and Neonectria punicea, canker pathogens of Liriodendron tulipifera and Acer saccharum in West Virginia.</title>
        <authorList>
            <person name="Petronek H.M."/>
            <person name="Kasson M.T."/>
            <person name="Metheny A.M."/>
            <person name="Stauder C.M."/>
            <person name="Lovett B."/>
            <person name="Lynch S.C."/>
            <person name="Garnas J.R."/>
            <person name="Kasson L.R."/>
            <person name="Stajich J.E."/>
        </authorList>
    </citation>
    <scope>NUCLEOTIDE SEQUENCE [LARGE SCALE GENOMIC DNA]</scope>
    <source>
        <strain evidence="6 7">NRRL 64653</strain>
    </source>
</reference>
<feature type="transmembrane region" description="Helical" evidence="4">
    <location>
        <begin position="199"/>
        <end position="219"/>
    </location>
</feature>
<evidence type="ECO:0000313" key="6">
    <source>
        <dbReference type="EMBL" id="KAK7397529.1"/>
    </source>
</evidence>
<dbReference type="Gene3D" id="1.20.1250.20">
    <property type="entry name" value="MFS general substrate transporter like domains"/>
    <property type="match status" value="1"/>
</dbReference>
<evidence type="ECO:0000256" key="3">
    <source>
        <dbReference type="SAM" id="MobiDB-lite"/>
    </source>
</evidence>
<dbReference type="PANTHER" id="PTHR23520">
    <property type="entry name" value="TRANSPORTER, PUTATIVE (AFU_ORTHOLOGUE AFUA_3G04000)-RELATED"/>
    <property type="match status" value="1"/>
</dbReference>
<accession>A0ABR1GGY5</accession>
<evidence type="ECO:0000256" key="1">
    <source>
        <dbReference type="ARBA" id="ARBA00004141"/>
    </source>
</evidence>
<keyword evidence="4" id="KW-1133">Transmembrane helix</keyword>
<keyword evidence="4" id="KW-0472">Membrane</keyword>
<feature type="domain" description="Major facilitator superfamily (MFS) profile" evidence="5">
    <location>
        <begin position="33"/>
        <end position="464"/>
    </location>
</feature>
<dbReference type="Proteomes" id="UP001498476">
    <property type="component" value="Unassembled WGS sequence"/>
</dbReference>
<sequence length="504" mass="54753">MPSQRTRSASLSKSVAWLYYESGIASLYRTGRDAWLVILSRTCRMFAFGAVSLTIALFFSELGFSDFRIGLFMTLTLLGDVVLGLVVTLMADGLGRRRVMFAGGLLMAISGLVFSVFENFWILLFAAVVGVVSASGGDFGPFRAIEESMLSHITTPKTRADVLSWYVTSSSLGSAAGTELAGRYVEALKNRDGWKMLDAYHATFWIYIVMGALNMIFALSMSGKSEAEKTAPEPSDESAQGLLDESPQGEEDLDTVNPHHTPVVSAEPKPKSRFSQISSGTRSVMYKLWFLLTVDSLADGMVSYTLTTYFLHRKFDLSKTALGDIMSTAFLLGTFSAVFAGPLSRHLGLLNTMVFTHLPSSAAVLFFPAPKGLVMTMILLYIRMGLNNMDQAPRAAFIAAVVKPEERTAVMGITSMLRTMGMAIGPSLTGALAGTDKFWVAYVIGGALRIMYDLGLWAMFVNMRLHTHETNDQDVGPRGQSIDGEEPQVGTLELGSIARPEGTG</sequence>
<evidence type="ECO:0000259" key="5">
    <source>
        <dbReference type="PROSITE" id="PS50850"/>
    </source>
</evidence>
<feature type="transmembrane region" description="Helical" evidence="4">
    <location>
        <begin position="288"/>
        <end position="311"/>
    </location>
</feature>
<proteinExistence type="predicted"/>
<dbReference type="SUPFAM" id="SSF103473">
    <property type="entry name" value="MFS general substrate transporter"/>
    <property type="match status" value="1"/>
</dbReference>
<organism evidence="6 7">
    <name type="scientific">Neonectria punicea</name>
    <dbReference type="NCBI Taxonomy" id="979145"/>
    <lineage>
        <taxon>Eukaryota</taxon>
        <taxon>Fungi</taxon>
        <taxon>Dikarya</taxon>
        <taxon>Ascomycota</taxon>
        <taxon>Pezizomycotina</taxon>
        <taxon>Sordariomycetes</taxon>
        <taxon>Hypocreomycetidae</taxon>
        <taxon>Hypocreales</taxon>
        <taxon>Nectriaceae</taxon>
        <taxon>Neonectria</taxon>
    </lineage>
</organism>
<feature type="transmembrane region" description="Helical" evidence="4">
    <location>
        <begin position="323"/>
        <end position="343"/>
    </location>
</feature>
<feature type="transmembrane region" description="Helical" evidence="4">
    <location>
        <begin position="439"/>
        <end position="460"/>
    </location>
</feature>
<evidence type="ECO:0000256" key="2">
    <source>
        <dbReference type="ARBA" id="ARBA00023180"/>
    </source>
</evidence>
<comment type="subcellular location">
    <subcellularLocation>
        <location evidence="1">Membrane</location>
        <topology evidence="1">Multi-pass membrane protein</topology>
    </subcellularLocation>
</comment>
<feature type="region of interest" description="Disordered" evidence="3">
    <location>
        <begin position="227"/>
        <end position="275"/>
    </location>
</feature>
<gene>
    <name evidence="6" type="ORF">QQX98_013099</name>
</gene>
<evidence type="ECO:0000313" key="7">
    <source>
        <dbReference type="Proteomes" id="UP001498476"/>
    </source>
</evidence>